<evidence type="ECO:0000313" key="2">
    <source>
        <dbReference type="EnsemblMetazoa" id="ASIC010385-PA"/>
    </source>
</evidence>
<keyword evidence="3" id="KW-1185">Reference proteome</keyword>
<evidence type="ECO:0000313" key="3">
    <source>
        <dbReference type="Proteomes" id="UP000030765"/>
    </source>
</evidence>
<reference evidence="2" key="2">
    <citation type="submission" date="2020-05" db="UniProtKB">
        <authorList>
            <consortium name="EnsemblMetazoa"/>
        </authorList>
    </citation>
    <scope>IDENTIFICATION</scope>
</reference>
<proteinExistence type="predicted"/>
<dbReference type="VEuPathDB" id="VectorBase:ASIC010385"/>
<reference evidence="1 3" key="1">
    <citation type="journal article" date="2014" name="BMC Genomics">
        <title>Genome sequence of Anopheles sinensis provides insight into genetics basis of mosquito competence for malaria parasites.</title>
        <authorList>
            <person name="Zhou D."/>
            <person name="Zhang D."/>
            <person name="Ding G."/>
            <person name="Shi L."/>
            <person name="Hou Q."/>
            <person name="Ye Y."/>
            <person name="Xu Y."/>
            <person name="Zhou H."/>
            <person name="Xiong C."/>
            <person name="Li S."/>
            <person name="Yu J."/>
            <person name="Hong S."/>
            <person name="Yu X."/>
            <person name="Zou P."/>
            <person name="Chen C."/>
            <person name="Chang X."/>
            <person name="Wang W."/>
            <person name="Lv Y."/>
            <person name="Sun Y."/>
            <person name="Ma L."/>
            <person name="Shen B."/>
            <person name="Zhu C."/>
        </authorList>
    </citation>
    <scope>NUCLEOTIDE SEQUENCE [LARGE SCALE GENOMIC DNA]</scope>
</reference>
<dbReference type="EnsemblMetazoa" id="ASIC010385-RA">
    <property type="protein sequence ID" value="ASIC010385-PA"/>
    <property type="gene ID" value="ASIC010385"/>
</dbReference>
<gene>
    <name evidence="1" type="ORF">ZHAS_00010385</name>
</gene>
<dbReference type="Proteomes" id="UP000030765">
    <property type="component" value="Unassembled WGS sequence"/>
</dbReference>
<organism evidence="1">
    <name type="scientific">Anopheles sinensis</name>
    <name type="common">Mosquito</name>
    <dbReference type="NCBI Taxonomy" id="74873"/>
    <lineage>
        <taxon>Eukaryota</taxon>
        <taxon>Metazoa</taxon>
        <taxon>Ecdysozoa</taxon>
        <taxon>Arthropoda</taxon>
        <taxon>Hexapoda</taxon>
        <taxon>Insecta</taxon>
        <taxon>Pterygota</taxon>
        <taxon>Neoptera</taxon>
        <taxon>Endopterygota</taxon>
        <taxon>Diptera</taxon>
        <taxon>Nematocera</taxon>
        <taxon>Culicoidea</taxon>
        <taxon>Culicidae</taxon>
        <taxon>Anophelinae</taxon>
        <taxon>Anopheles</taxon>
    </lineage>
</organism>
<sequence length="120" mass="13447">MEAPGCPWLTFRIVPSPSNVVYVSIGKHIVNYVSTEEALLSRGRSETERYEVMNLPAWRAPKEHKGRSVKWSGEPVFTMQDTDTCNMFFPVTLPGHSVGFLGKRCSVHDDSGKCSQLELC</sequence>
<evidence type="ECO:0000313" key="1">
    <source>
        <dbReference type="EMBL" id="KFB42654.1"/>
    </source>
</evidence>
<dbReference type="EMBL" id="ATLV01018068">
    <property type="status" value="NOT_ANNOTATED_CDS"/>
    <property type="molecule type" value="Genomic_DNA"/>
</dbReference>
<protein>
    <submittedName>
        <fullName evidence="1 2">Uncharacterized protein</fullName>
    </submittedName>
</protein>
<dbReference type="AlphaFoldDB" id="A0A084VXG0"/>
<accession>A0A084VXG0</accession>
<dbReference type="EMBL" id="KE525212">
    <property type="protein sequence ID" value="KFB42654.1"/>
    <property type="molecule type" value="Genomic_DNA"/>
</dbReference>
<name>A0A084VXG0_ANOSI</name>